<dbReference type="AlphaFoldDB" id="A0A177B276"/>
<dbReference type="Pfam" id="PF00762">
    <property type="entry name" value="Ferrochelatase"/>
    <property type="match status" value="1"/>
</dbReference>
<accession>A0A177B276</accession>
<evidence type="ECO:0000313" key="7">
    <source>
        <dbReference type="EMBL" id="OAF68336.1"/>
    </source>
</evidence>
<dbReference type="Proteomes" id="UP000078046">
    <property type="component" value="Unassembled WGS sequence"/>
</dbReference>
<dbReference type="GO" id="GO:0005739">
    <property type="term" value="C:mitochondrion"/>
    <property type="evidence" value="ECO:0007669"/>
    <property type="project" value="TreeGrafter"/>
</dbReference>
<evidence type="ECO:0000256" key="4">
    <source>
        <dbReference type="ARBA" id="ARBA00023239"/>
    </source>
</evidence>
<comment type="caution">
    <text evidence="7">The sequence shown here is derived from an EMBL/GenBank/DDBJ whole genome shotgun (WGS) entry which is preliminary data.</text>
</comment>
<evidence type="ECO:0000256" key="1">
    <source>
        <dbReference type="ARBA" id="ARBA00004744"/>
    </source>
</evidence>
<dbReference type="OrthoDB" id="1323at2759"/>
<dbReference type="Gene3D" id="3.40.50.1400">
    <property type="match status" value="2"/>
</dbReference>
<evidence type="ECO:0000256" key="3">
    <source>
        <dbReference type="ARBA" id="ARBA00023133"/>
    </source>
</evidence>
<evidence type="ECO:0008006" key="9">
    <source>
        <dbReference type="Google" id="ProtNLM"/>
    </source>
</evidence>
<keyword evidence="4" id="KW-0456">Lyase</keyword>
<evidence type="ECO:0000256" key="6">
    <source>
        <dbReference type="RuleBase" id="RU004185"/>
    </source>
</evidence>
<name>A0A177B276_9BILA</name>
<protein>
    <recommendedName>
        <fullName evidence="9">Ferrochelatase</fullName>
    </recommendedName>
</protein>
<dbReference type="NCBIfam" id="TIGR00109">
    <property type="entry name" value="hemH"/>
    <property type="match status" value="1"/>
</dbReference>
<dbReference type="InterPro" id="IPR001015">
    <property type="entry name" value="Ferrochelatase"/>
</dbReference>
<dbReference type="UniPathway" id="UPA00252"/>
<keyword evidence="8" id="KW-1185">Reference proteome</keyword>
<dbReference type="InterPro" id="IPR033644">
    <property type="entry name" value="Ferrochelatase_C"/>
</dbReference>
<gene>
    <name evidence="7" type="ORF">A3Q56_03922</name>
</gene>
<dbReference type="PANTHER" id="PTHR11108">
    <property type="entry name" value="FERROCHELATASE"/>
    <property type="match status" value="1"/>
</dbReference>
<dbReference type="SUPFAM" id="SSF53800">
    <property type="entry name" value="Chelatase"/>
    <property type="match status" value="1"/>
</dbReference>
<proteinExistence type="inferred from homology"/>
<dbReference type="CDD" id="cd03411">
    <property type="entry name" value="Ferrochelatase_N"/>
    <property type="match status" value="1"/>
</dbReference>
<reference evidence="7 8" key="1">
    <citation type="submission" date="2016-04" db="EMBL/GenBank/DDBJ databases">
        <title>The genome of Intoshia linei affirms orthonectids as highly simplified spiralians.</title>
        <authorList>
            <person name="Mikhailov K.V."/>
            <person name="Slusarev G.S."/>
            <person name="Nikitin M.A."/>
            <person name="Logacheva M.D."/>
            <person name="Penin A."/>
            <person name="Aleoshin V."/>
            <person name="Panchin Y.V."/>
        </authorList>
    </citation>
    <scope>NUCLEOTIDE SEQUENCE [LARGE SCALE GENOMIC DNA]</scope>
    <source>
        <strain evidence="7">Intl2013</strain>
        <tissue evidence="7">Whole animal</tissue>
    </source>
</reference>
<keyword evidence="3" id="KW-0350">Heme biosynthesis</keyword>
<sequence>MKKYGVIFLSMGGPTSMNNVDEYLSNILNDKDIMRLPFKKVLIPIILKKLSAKSKKQYVQIGGKDPINELTFDQASKTEQELKNAFYDLKCYVSFRYCSPRIIDVLKNMKEDGITDAIAFSQYPQYSYTTSGSSLNELAGVLLESEFSFNWSVIDTWCNNEFYIHAWVDIIQKHLNKFNEKERSDVLVVFSAHSVPMKTICNGDPYVYEIGSTVHDIIKKLQYTTKCVITWQSVHGPSKWLEPKTEHYVKEILKGSTHKHILIVPIAFTTDHVETLCELDIEMLNEINGTLQEPRLHRVDSLNSHPLFINALANIVQLHIRDRNSPSLLNQAHTYKHECVYCESNRCKNRCDLFHEEAKKFINF</sequence>
<dbReference type="GO" id="GO:0004325">
    <property type="term" value="F:ferrochelatase activity"/>
    <property type="evidence" value="ECO:0007669"/>
    <property type="project" value="InterPro"/>
</dbReference>
<dbReference type="InterPro" id="IPR033659">
    <property type="entry name" value="Ferrochelatase_N"/>
</dbReference>
<keyword evidence="2" id="KW-0408">Iron</keyword>
<evidence type="ECO:0000256" key="5">
    <source>
        <dbReference type="ARBA" id="ARBA00023244"/>
    </source>
</evidence>
<evidence type="ECO:0000256" key="2">
    <source>
        <dbReference type="ARBA" id="ARBA00023004"/>
    </source>
</evidence>
<dbReference type="GO" id="GO:0006783">
    <property type="term" value="P:heme biosynthetic process"/>
    <property type="evidence" value="ECO:0007669"/>
    <property type="project" value="UniProtKB-KW"/>
</dbReference>
<organism evidence="7 8">
    <name type="scientific">Intoshia linei</name>
    <dbReference type="NCBI Taxonomy" id="1819745"/>
    <lineage>
        <taxon>Eukaryota</taxon>
        <taxon>Metazoa</taxon>
        <taxon>Spiralia</taxon>
        <taxon>Lophotrochozoa</taxon>
        <taxon>Mesozoa</taxon>
        <taxon>Orthonectida</taxon>
        <taxon>Rhopaluridae</taxon>
        <taxon>Intoshia</taxon>
    </lineage>
</organism>
<keyword evidence="5" id="KW-0627">Porphyrin biosynthesis</keyword>
<comment type="similarity">
    <text evidence="6">Belongs to the ferrochelatase family.</text>
</comment>
<comment type="pathway">
    <text evidence="1">Porphyrin-containing compound metabolism; protoheme biosynthesis.</text>
</comment>
<dbReference type="CDD" id="cd00419">
    <property type="entry name" value="Ferrochelatase_C"/>
    <property type="match status" value="1"/>
</dbReference>
<dbReference type="HAMAP" id="MF_00323">
    <property type="entry name" value="Ferrochelatase"/>
    <property type="match status" value="1"/>
</dbReference>
<dbReference type="PANTHER" id="PTHR11108:SF1">
    <property type="entry name" value="FERROCHELATASE, MITOCHONDRIAL"/>
    <property type="match status" value="1"/>
</dbReference>
<evidence type="ECO:0000313" key="8">
    <source>
        <dbReference type="Proteomes" id="UP000078046"/>
    </source>
</evidence>
<dbReference type="EMBL" id="LWCA01000464">
    <property type="protein sequence ID" value="OAF68336.1"/>
    <property type="molecule type" value="Genomic_DNA"/>
</dbReference>